<evidence type="ECO:0000256" key="4">
    <source>
        <dbReference type="ARBA" id="ARBA00022989"/>
    </source>
</evidence>
<accession>A0ABY5GM56</accession>
<dbReference type="InterPro" id="IPR037185">
    <property type="entry name" value="EmrE-like"/>
</dbReference>
<dbReference type="EMBL" id="CP101509">
    <property type="protein sequence ID" value="UTV30413.1"/>
    <property type="molecule type" value="Genomic_DNA"/>
</dbReference>
<feature type="transmembrane region" description="Helical" evidence="6">
    <location>
        <begin position="12"/>
        <end position="32"/>
    </location>
</feature>
<comment type="similarity">
    <text evidence="2">Belongs to the EamA transporter family.</text>
</comment>
<evidence type="ECO:0000256" key="2">
    <source>
        <dbReference type="ARBA" id="ARBA00007362"/>
    </source>
</evidence>
<keyword evidence="9" id="KW-1185">Reference proteome</keyword>
<feature type="transmembrane region" description="Helical" evidence="6">
    <location>
        <begin position="73"/>
        <end position="95"/>
    </location>
</feature>
<dbReference type="PANTHER" id="PTHR32322">
    <property type="entry name" value="INNER MEMBRANE TRANSPORTER"/>
    <property type="match status" value="1"/>
</dbReference>
<dbReference type="PANTHER" id="PTHR32322:SF2">
    <property type="entry name" value="EAMA DOMAIN-CONTAINING PROTEIN"/>
    <property type="match status" value="1"/>
</dbReference>
<evidence type="ECO:0000256" key="3">
    <source>
        <dbReference type="ARBA" id="ARBA00022692"/>
    </source>
</evidence>
<keyword evidence="3 6" id="KW-0812">Transmembrane</keyword>
<name>A0ABY5GM56_9GAMM</name>
<feature type="transmembrane region" description="Helical" evidence="6">
    <location>
        <begin position="44"/>
        <end position="61"/>
    </location>
</feature>
<feature type="transmembrane region" description="Helical" evidence="6">
    <location>
        <begin position="250"/>
        <end position="270"/>
    </location>
</feature>
<feature type="transmembrane region" description="Helical" evidence="6">
    <location>
        <begin position="219"/>
        <end position="238"/>
    </location>
</feature>
<reference evidence="8" key="1">
    <citation type="submission" date="2022-07" db="EMBL/GenBank/DDBJ databases">
        <title>Genome sequencing of Photobacterium atrarenae GJH2-4.</title>
        <authorList>
            <person name="Park S.-J."/>
        </authorList>
    </citation>
    <scope>NUCLEOTIDE SEQUENCE</scope>
    <source>
        <strain evidence="8">GJH2-4</strain>
    </source>
</reference>
<evidence type="ECO:0000313" key="9">
    <source>
        <dbReference type="Proteomes" id="UP001057998"/>
    </source>
</evidence>
<feature type="domain" description="EamA" evidence="7">
    <location>
        <begin position="158"/>
        <end position="289"/>
    </location>
</feature>
<dbReference type="Pfam" id="PF00892">
    <property type="entry name" value="EamA"/>
    <property type="match status" value="2"/>
</dbReference>
<feature type="transmembrane region" description="Helical" evidence="6">
    <location>
        <begin position="187"/>
        <end position="207"/>
    </location>
</feature>
<comment type="subcellular location">
    <subcellularLocation>
        <location evidence="1">Membrane</location>
        <topology evidence="1">Multi-pass membrane protein</topology>
    </subcellularLocation>
</comment>
<evidence type="ECO:0000256" key="5">
    <source>
        <dbReference type="ARBA" id="ARBA00023136"/>
    </source>
</evidence>
<dbReference type="InterPro" id="IPR050638">
    <property type="entry name" value="AA-Vitamin_Transporters"/>
</dbReference>
<feature type="transmembrane region" description="Helical" evidence="6">
    <location>
        <begin position="276"/>
        <end position="295"/>
    </location>
</feature>
<evidence type="ECO:0000256" key="6">
    <source>
        <dbReference type="SAM" id="Phobius"/>
    </source>
</evidence>
<dbReference type="RefSeq" id="WP_255391771.1">
    <property type="nucleotide sequence ID" value="NZ_CP101509.1"/>
</dbReference>
<feature type="transmembrane region" description="Helical" evidence="6">
    <location>
        <begin position="131"/>
        <end position="149"/>
    </location>
</feature>
<keyword evidence="5 6" id="KW-0472">Membrane</keyword>
<evidence type="ECO:0000256" key="1">
    <source>
        <dbReference type="ARBA" id="ARBA00004141"/>
    </source>
</evidence>
<dbReference type="Proteomes" id="UP001057998">
    <property type="component" value="Chromosome 2"/>
</dbReference>
<feature type="transmembrane region" description="Helical" evidence="6">
    <location>
        <begin position="101"/>
        <end position="119"/>
    </location>
</feature>
<evidence type="ECO:0000259" key="7">
    <source>
        <dbReference type="Pfam" id="PF00892"/>
    </source>
</evidence>
<keyword evidence="4 6" id="KW-1133">Transmembrane helix</keyword>
<dbReference type="SUPFAM" id="SSF103481">
    <property type="entry name" value="Multidrug resistance efflux transporter EmrE"/>
    <property type="match status" value="2"/>
</dbReference>
<protein>
    <submittedName>
        <fullName evidence="8">DMT family transporter</fullName>
    </submittedName>
</protein>
<organism evidence="8 9">
    <name type="scientific">Photobacterium atrarenae</name>
    <dbReference type="NCBI Taxonomy" id="865757"/>
    <lineage>
        <taxon>Bacteria</taxon>
        <taxon>Pseudomonadati</taxon>
        <taxon>Pseudomonadota</taxon>
        <taxon>Gammaproteobacteria</taxon>
        <taxon>Vibrionales</taxon>
        <taxon>Vibrionaceae</taxon>
        <taxon>Photobacterium</taxon>
    </lineage>
</organism>
<evidence type="ECO:0000313" key="8">
    <source>
        <dbReference type="EMBL" id="UTV30413.1"/>
    </source>
</evidence>
<gene>
    <name evidence="8" type="ORF">NNL38_17715</name>
</gene>
<feature type="domain" description="EamA" evidence="7">
    <location>
        <begin position="11"/>
        <end position="143"/>
    </location>
</feature>
<feature type="transmembrane region" description="Helical" evidence="6">
    <location>
        <begin position="155"/>
        <end position="175"/>
    </location>
</feature>
<sequence length="309" mass="32051">MAQLQSKQTLAGLVAMLATLLIWSSFFLSLRASGNSMLTVGDMALLRFLPAALFFGAISWPKAKQIAATPKRYLLAIACGAGLPFMLLAASGLRLAPVADGASLIPGILPLFVSSIAVFCYREKISDARKIGIGLIVVGIGLFVANSLLRGQLQIAQGHALLLAASFSWAWFTIAMRVSGLNPACSGAVLAGSACLLLAVCGLTGWLEFNLLSAPAAEVFTHFLIQGIVVGILSNYCYGFAISRLGAEMSAALGSFTPVLAALLAVPLFGETISTSAALAMGCIVCGALAASELIQRKQAPMTTTALPR</sequence>
<dbReference type="InterPro" id="IPR000620">
    <property type="entry name" value="EamA_dom"/>
</dbReference>
<proteinExistence type="inferred from homology"/>